<dbReference type="PANTHER" id="PTHR38425">
    <property type="entry name" value="LONG CHRONOLOGICAL LIFESPAN PROTEIN 2"/>
    <property type="match status" value="1"/>
</dbReference>
<dbReference type="Proteomes" id="UP000193467">
    <property type="component" value="Unassembled WGS sequence"/>
</dbReference>
<evidence type="ECO:0000256" key="3">
    <source>
        <dbReference type="ARBA" id="ARBA00022729"/>
    </source>
</evidence>
<accession>A0A1Y2G3C9</accession>
<dbReference type="InParanoid" id="A0A1Y2G3C9"/>
<dbReference type="OrthoDB" id="2234316at2759"/>
<comment type="caution">
    <text evidence="5">The sequence shown here is derived from an EMBL/GenBank/DDBJ whole genome shotgun (WGS) entry which is preliminary data.</text>
</comment>
<dbReference type="GO" id="GO:0036503">
    <property type="term" value="P:ERAD pathway"/>
    <property type="evidence" value="ECO:0007669"/>
    <property type="project" value="TreeGrafter"/>
</dbReference>
<evidence type="ECO:0000256" key="1">
    <source>
        <dbReference type="ARBA" id="ARBA00010545"/>
    </source>
</evidence>
<keyword evidence="6" id="KW-1185">Reference proteome</keyword>
<proteinExistence type="inferred from homology"/>
<dbReference type="EMBL" id="MCGR01000001">
    <property type="protein sequence ID" value="ORY92435.1"/>
    <property type="molecule type" value="Genomic_DNA"/>
</dbReference>
<evidence type="ECO:0000256" key="2">
    <source>
        <dbReference type="ARBA" id="ARBA00018534"/>
    </source>
</evidence>
<dbReference type="InterPro" id="IPR034543">
    <property type="entry name" value="LCL2"/>
</dbReference>
<keyword evidence="3 4" id="KW-0732">Signal</keyword>
<sequence>MRSVYALAFLVAFATPTLAFFEQFFHQGQAPPPPPAFNLEAQRDAISCAEYLCPMSLECRPSPADCSCPSSVDKKCVVGDEGAFVCARSCEGVNEAARGI</sequence>
<comment type="similarity">
    <text evidence="1">Belongs to the LCL2 family.</text>
</comment>
<dbReference type="AlphaFoldDB" id="A0A1Y2G3C9"/>
<reference evidence="5 6" key="1">
    <citation type="submission" date="2016-07" db="EMBL/GenBank/DDBJ databases">
        <title>Pervasive Adenine N6-methylation of Active Genes in Fungi.</title>
        <authorList>
            <consortium name="DOE Joint Genome Institute"/>
            <person name="Mondo S.J."/>
            <person name="Dannebaum R.O."/>
            <person name="Kuo R.C."/>
            <person name="Labutti K."/>
            <person name="Haridas S."/>
            <person name="Kuo A."/>
            <person name="Salamov A."/>
            <person name="Ahrendt S.R."/>
            <person name="Lipzen A."/>
            <person name="Sullivan W."/>
            <person name="Andreopoulos W.B."/>
            <person name="Clum A."/>
            <person name="Lindquist E."/>
            <person name="Daum C."/>
            <person name="Ramamoorthy G.K."/>
            <person name="Gryganskyi A."/>
            <person name="Culley D."/>
            <person name="Magnuson J.K."/>
            <person name="James T.Y."/>
            <person name="O'Malley M.A."/>
            <person name="Stajich J.E."/>
            <person name="Spatafora J.W."/>
            <person name="Visel A."/>
            <person name="Grigoriev I.V."/>
        </authorList>
    </citation>
    <scope>NUCLEOTIDE SEQUENCE [LARGE SCALE GENOMIC DNA]</scope>
    <source>
        <strain evidence="5 6">62-1032</strain>
    </source>
</reference>
<name>A0A1Y2G3C9_9BASI</name>
<feature type="chain" id="PRO_5012688865" description="Long chronological lifespan protein 2" evidence="4">
    <location>
        <begin position="20"/>
        <end position="100"/>
    </location>
</feature>
<dbReference type="PANTHER" id="PTHR38425:SF1">
    <property type="entry name" value="LONG CHRONOLOGICAL LIFESPAN PROTEIN 2"/>
    <property type="match status" value="1"/>
</dbReference>
<feature type="signal peptide" evidence="4">
    <location>
        <begin position="1"/>
        <end position="19"/>
    </location>
</feature>
<gene>
    <name evidence="5" type="ORF">BCR35DRAFT_297841</name>
</gene>
<organism evidence="5 6">
    <name type="scientific">Leucosporidium creatinivorum</name>
    <dbReference type="NCBI Taxonomy" id="106004"/>
    <lineage>
        <taxon>Eukaryota</taxon>
        <taxon>Fungi</taxon>
        <taxon>Dikarya</taxon>
        <taxon>Basidiomycota</taxon>
        <taxon>Pucciniomycotina</taxon>
        <taxon>Microbotryomycetes</taxon>
        <taxon>Leucosporidiales</taxon>
        <taxon>Leucosporidium</taxon>
    </lineage>
</organism>
<evidence type="ECO:0000313" key="6">
    <source>
        <dbReference type="Proteomes" id="UP000193467"/>
    </source>
</evidence>
<protein>
    <recommendedName>
        <fullName evidence="2">Long chronological lifespan protein 2</fullName>
    </recommendedName>
</protein>
<evidence type="ECO:0000256" key="4">
    <source>
        <dbReference type="SAM" id="SignalP"/>
    </source>
</evidence>
<evidence type="ECO:0000313" key="5">
    <source>
        <dbReference type="EMBL" id="ORY92435.1"/>
    </source>
</evidence>
<dbReference type="STRING" id="106004.A0A1Y2G3C9"/>